<gene>
    <name evidence="2" type="ORF">AM629_21510</name>
</gene>
<feature type="transmembrane region" description="Helical" evidence="1">
    <location>
        <begin position="108"/>
        <end position="126"/>
    </location>
</feature>
<keyword evidence="3" id="KW-1185">Reference proteome</keyword>
<feature type="non-terminal residue" evidence="2">
    <location>
        <position position="1"/>
    </location>
</feature>
<keyword evidence="1" id="KW-1133">Transmembrane helix</keyword>
<dbReference type="Proteomes" id="UP000037727">
    <property type="component" value="Unassembled WGS sequence"/>
</dbReference>
<dbReference type="EMBL" id="LJCS01000219">
    <property type="protein sequence ID" value="KOY60059.1"/>
    <property type="molecule type" value="Genomic_DNA"/>
</dbReference>
<feature type="transmembrane region" description="Helical" evidence="1">
    <location>
        <begin position="86"/>
        <end position="102"/>
    </location>
</feature>
<keyword evidence="1" id="KW-0812">Transmembrane</keyword>
<evidence type="ECO:0000313" key="2">
    <source>
        <dbReference type="EMBL" id="KOY60059.1"/>
    </source>
</evidence>
<organism evidence="2 3">
    <name type="scientific">Photorhabdus heterorhabditis</name>
    <dbReference type="NCBI Taxonomy" id="880156"/>
    <lineage>
        <taxon>Bacteria</taxon>
        <taxon>Pseudomonadati</taxon>
        <taxon>Pseudomonadota</taxon>
        <taxon>Gammaproteobacteria</taxon>
        <taxon>Enterobacterales</taxon>
        <taxon>Morganellaceae</taxon>
        <taxon>Photorhabdus</taxon>
    </lineage>
</organism>
<keyword evidence="1" id="KW-0472">Membrane</keyword>
<name>A0ABR5K618_9GAMM</name>
<accession>A0ABR5K618</accession>
<comment type="caution">
    <text evidence="2">The sequence shown here is derived from an EMBL/GenBank/DDBJ whole genome shotgun (WGS) entry which is preliminary data.</text>
</comment>
<proteinExistence type="predicted"/>
<evidence type="ECO:0000313" key="3">
    <source>
        <dbReference type="Proteomes" id="UP000037727"/>
    </source>
</evidence>
<evidence type="ECO:0000256" key="1">
    <source>
        <dbReference type="SAM" id="Phobius"/>
    </source>
</evidence>
<sequence>ACTRFAADLVAAMGTLAEICERLLNNFLVLRLKPLLGSVLGEKLLTKVITWIGRVKFLGSLAGIVGVVWDGYHAIDEIFFKKNRRLGIAYLISAVSAGLWIAGVLGPLGIFVALVLFFGANIYLAMKKKNEIQKWLMACLWRKIPAGEGDVPVIWPDSRMEMDAFNKLMTSAEA</sequence>
<reference evidence="2 3" key="1">
    <citation type="submission" date="2015-09" db="EMBL/GenBank/DDBJ databases">
        <title>Draft genome sequence and assembly of Photorhabdus sp. VMG, a bacterial symbiont associated with Heterorhabditis zealandica.</title>
        <authorList>
            <person name="Naidoo S."/>
            <person name="Featherston J."/>
            <person name="Mothupi B."/>
            <person name="Gray V.M."/>
        </authorList>
    </citation>
    <scope>NUCLEOTIDE SEQUENCE [LARGE SCALE GENOMIC DNA]</scope>
    <source>
        <strain evidence="2 3">VMG</strain>
    </source>
</reference>
<protein>
    <submittedName>
        <fullName evidence="2">Uncharacterized protein</fullName>
    </submittedName>
</protein>